<gene>
    <name evidence="1" type="ORF">A6F68_01818</name>
</gene>
<evidence type="ECO:0000313" key="1">
    <source>
        <dbReference type="EMBL" id="ANY20328.1"/>
    </source>
</evidence>
<keyword evidence="2" id="KW-1185">Reference proteome</keyword>
<dbReference type="EMBL" id="CP016591">
    <property type="protein sequence ID" value="ANY20328.1"/>
    <property type="molecule type" value="Genomic_DNA"/>
</dbReference>
<reference evidence="1 2" key="1">
    <citation type="submission" date="2016-07" db="EMBL/GenBank/DDBJ databases">
        <title>Complete genome sequence of Altererythrobacter dongtanensis KCTC 22672, a type strain with esterase isolated from tidal flat.</title>
        <authorList>
            <person name="Cheng H."/>
            <person name="Wu Y.-H."/>
            <person name="Zhou P."/>
            <person name="Huo Y.-Y."/>
            <person name="Wang C.-S."/>
            <person name="Xu X.-W."/>
        </authorList>
    </citation>
    <scope>NUCLEOTIDE SEQUENCE [LARGE SCALE GENOMIC DNA]</scope>
    <source>
        <strain evidence="1 2">KCTC 22672</strain>
    </source>
</reference>
<dbReference type="AlphaFoldDB" id="A0A1B2AE10"/>
<protein>
    <submittedName>
        <fullName evidence="1">Uncharacterized protein</fullName>
    </submittedName>
</protein>
<evidence type="ECO:0000313" key="2">
    <source>
        <dbReference type="Proteomes" id="UP000092932"/>
    </source>
</evidence>
<name>A0A1B2AE10_9SPHN</name>
<dbReference type="Proteomes" id="UP000092932">
    <property type="component" value="Chromosome"/>
</dbReference>
<proteinExistence type="predicted"/>
<accession>A0A1B2AE10</accession>
<dbReference type="KEGG" id="ado:A6F68_01818"/>
<sequence length="240" mass="26109">MARPPAPRVNPRLSASQLADYLSAATPVGQLGILRQAKNPGPNRPIIIQYHHARRTIAECLRDRGGLNRIVAQANALLEDRRDDGTNGPLVRDDAQRCIDVIEAFQRASNALDVWGPEYREARQPSPPLNINGVEVSVAPDALVIDNRRARVGQAFIRCTIGGAGEAAENRRAEANVNLATLAHMHATQYLADLGEPHPQTSMVIDVSRENVFRAPANSARRIANIEAACTMIAAIWPTV</sequence>
<organism evidence="1 2">
    <name type="scientific">Tsuneonella dongtanensis</name>
    <dbReference type="NCBI Taxonomy" id="692370"/>
    <lineage>
        <taxon>Bacteria</taxon>
        <taxon>Pseudomonadati</taxon>
        <taxon>Pseudomonadota</taxon>
        <taxon>Alphaproteobacteria</taxon>
        <taxon>Sphingomonadales</taxon>
        <taxon>Erythrobacteraceae</taxon>
        <taxon>Tsuneonella</taxon>
    </lineage>
</organism>